<gene>
    <name evidence="2" type="ORF">UFOVP3_74</name>
</gene>
<reference evidence="2" key="1">
    <citation type="submission" date="2020-05" db="EMBL/GenBank/DDBJ databases">
        <authorList>
            <person name="Chiriac C."/>
            <person name="Salcher M."/>
            <person name="Ghai R."/>
            <person name="Kavagutti S V."/>
        </authorList>
    </citation>
    <scope>NUCLEOTIDE SEQUENCE</scope>
</reference>
<accession>A0A6J5T750</accession>
<evidence type="ECO:0000256" key="1">
    <source>
        <dbReference type="SAM" id="Coils"/>
    </source>
</evidence>
<organism evidence="2">
    <name type="scientific">uncultured Caudovirales phage</name>
    <dbReference type="NCBI Taxonomy" id="2100421"/>
    <lineage>
        <taxon>Viruses</taxon>
        <taxon>Duplodnaviria</taxon>
        <taxon>Heunggongvirae</taxon>
        <taxon>Uroviricota</taxon>
        <taxon>Caudoviricetes</taxon>
        <taxon>Peduoviridae</taxon>
        <taxon>Maltschvirus</taxon>
        <taxon>Maltschvirus maltsch</taxon>
    </lineage>
</organism>
<keyword evidence="1" id="KW-0175">Coiled coil</keyword>
<proteinExistence type="predicted"/>
<feature type="coiled-coil region" evidence="1">
    <location>
        <begin position="58"/>
        <end position="85"/>
    </location>
</feature>
<evidence type="ECO:0000313" key="2">
    <source>
        <dbReference type="EMBL" id="CAB4240652.1"/>
    </source>
</evidence>
<dbReference type="EMBL" id="LR797814">
    <property type="protein sequence ID" value="CAB4240652.1"/>
    <property type="molecule type" value="Genomic_DNA"/>
</dbReference>
<sequence length="135" mass="15227">MTIGKANPIRPADDQELIERLRMDHPDYLTKEAADRIEQIAATCEELVKELDYTEGTNDTLIALNQTLEAKLTECEARLSKTVEALRFYADVSNYDEGIVGTTHEAPMWSESDFTQFEWDNGDKARAALAELEGK</sequence>
<protein>
    <submittedName>
        <fullName evidence="2">Uncharacterized protein</fullName>
    </submittedName>
</protein>
<name>A0A6J5T750_9CAUD</name>